<dbReference type="NCBIfam" id="NF011397">
    <property type="entry name" value="PRK14822.1"/>
    <property type="match status" value="1"/>
</dbReference>
<dbReference type="GO" id="GO:0005829">
    <property type="term" value="C:cytosol"/>
    <property type="evidence" value="ECO:0007669"/>
    <property type="project" value="TreeGrafter"/>
</dbReference>
<evidence type="ECO:0000313" key="17">
    <source>
        <dbReference type="EMBL" id="SVA84495.1"/>
    </source>
</evidence>
<evidence type="ECO:0000256" key="9">
    <source>
        <dbReference type="ARBA" id="ARBA00051875"/>
    </source>
</evidence>
<evidence type="ECO:0000256" key="11">
    <source>
        <dbReference type="ARBA" id="ARBA00066468"/>
    </source>
</evidence>
<accession>A0A381Z5C4</accession>
<evidence type="ECO:0000256" key="7">
    <source>
        <dbReference type="ARBA" id="ARBA00022842"/>
    </source>
</evidence>
<dbReference type="InterPro" id="IPR029001">
    <property type="entry name" value="ITPase-like_fam"/>
</dbReference>
<evidence type="ECO:0000256" key="13">
    <source>
        <dbReference type="ARBA" id="ARBA00075987"/>
    </source>
</evidence>
<evidence type="ECO:0000256" key="3">
    <source>
        <dbReference type="ARBA" id="ARBA00011738"/>
    </source>
</evidence>
<dbReference type="Gene3D" id="3.90.950.10">
    <property type="match status" value="1"/>
</dbReference>
<evidence type="ECO:0000256" key="5">
    <source>
        <dbReference type="ARBA" id="ARBA00022741"/>
    </source>
</evidence>
<comment type="catalytic activity">
    <reaction evidence="10">
        <text>XTP + H2O = XMP + diphosphate + H(+)</text>
        <dbReference type="Rhea" id="RHEA:28610"/>
        <dbReference type="ChEBI" id="CHEBI:15377"/>
        <dbReference type="ChEBI" id="CHEBI:15378"/>
        <dbReference type="ChEBI" id="CHEBI:33019"/>
        <dbReference type="ChEBI" id="CHEBI:57464"/>
        <dbReference type="ChEBI" id="CHEBI:61314"/>
        <dbReference type="EC" id="3.6.1.66"/>
    </reaction>
</comment>
<comment type="subunit">
    <text evidence="3">Homodimer.</text>
</comment>
<dbReference type="CDD" id="cd00515">
    <property type="entry name" value="HAM1"/>
    <property type="match status" value="1"/>
</dbReference>
<keyword evidence="4" id="KW-0479">Metal-binding</keyword>
<comment type="similarity">
    <text evidence="2">Belongs to the HAM1 NTPase family.</text>
</comment>
<dbReference type="GO" id="GO:0009117">
    <property type="term" value="P:nucleotide metabolic process"/>
    <property type="evidence" value="ECO:0007669"/>
    <property type="project" value="UniProtKB-KW"/>
</dbReference>
<dbReference type="GO" id="GO:0035870">
    <property type="term" value="F:dITP diphosphatase activity"/>
    <property type="evidence" value="ECO:0007669"/>
    <property type="project" value="UniProtKB-ARBA"/>
</dbReference>
<dbReference type="Pfam" id="PF01725">
    <property type="entry name" value="Ham1p_like"/>
    <property type="match status" value="1"/>
</dbReference>
<keyword evidence="6" id="KW-0378">Hydrolase</keyword>
<dbReference type="SUPFAM" id="SSF52972">
    <property type="entry name" value="ITPase-like"/>
    <property type="match status" value="1"/>
</dbReference>
<name>A0A381Z5C4_9ZZZZ</name>
<dbReference type="PANTHER" id="PTHR11067:SF9">
    <property type="entry name" value="INOSINE TRIPHOSPHATE PYROPHOSPHATASE"/>
    <property type="match status" value="1"/>
</dbReference>
<dbReference type="GO" id="GO:0036222">
    <property type="term" value="F:XTP diphosphatase activity"/>
    <property type="evidence" value="ECO:0007669"/>
    <property type="project" value="UniProtKB-ARBA"/>
</dbReference>
<dbReference type="PANTHER" id="PTHR11067">
    <property type="entry name" value="INOSINE TRIPHOSPHATE PYROPHOSPHATASE/HAM1 PROTEIN"/>
    <property type="match status" value="1"/>
</dbReference>
<dbReference type="HAMAP" id="MF_01405">
    <property type="entry name" value="Non_canon_purine_NTPase"/>
    <property type="match status" value="1"/>
</dbReference>
<evidence type="ECO:0000256" key="15">
    <source>
        <dbReference type="ARBA" id="ARBA00083186"/>
    </source>
</evidence>
<gene>
    <name evidence="17" type="ORF">METZ01_LOCUS137349</name>
</gene>
<dbReference type="AlphaFoldDB" id="A0A381Z5C4"/>
<evidence type="ECO:0000256" key="4">
    <source>
        <dbReference type="ARBA" id="ARBA00022723"/>
    </source>
</evidence>
<dbReference type="EMBL" id="UINC01020025">
    <property type="protein sequence ID" value="SVA84495.1"/>
    <property type="molecule type" value="Genomic_DNA"/>
</dbReference>
<dbReference type="GO" id="GO:0017111">
    <property type="term" value="F:ribonucleoside triphosphate phosphatase activity"/>
    <property type="evidence" value="ECO:0007669"/>
    <property type="project" value="InterPro"/>
</dbReference>
<dbReference type="InterPro" id="IPR002637">
    <property type="entry name" value="RdgB/HAM1"/>
</dbReference>
<evidence type="ECO:0000256" key="8">
    <source>
        <dbReference type="ARBA" id="ARBA00023080"/>
    </source>
</evidence>
<dbReference type="GO" id="GO:0009146">
    <property type="term" value="P:purine nucleoside triphosphate catabolic process"/>
    <property type="evidence" value="ECO:0007669"/>
    <property type="project" value="UniProtKB-ARBA"/>
</dbReference>
<dbReference type="FunFam" id="3.90.950.10:FF:000001">
    <property type="entry name" value="dITP/XTP pyrophosphatase"/>
    <property type="match status" value="1"/>
</dbReference>
<comment type="cofactor">
    <cofactor evidence="1">
        <name>Mg(2+)</name>
        <dbReference type="ChEBI" id="CHEBI:18420"/>
    </cofactor>
</comment>
<protein>
    <recommendedName>
        <fullName evidence="12">dITP/XTP pyrophosphatase</fullName>
        <ecNumber evidence="11">3.6.1.66</ecNumber>
    </recommendedName>
    <alternativeName>
        <fullName evidence="13">Non-canonical purine NTP pyrophosphatase</fullName>
    </alternativeName>
    <alternativeName>
        <fullName evidence="14">Non-standard purine NTP pyrophosphatase</fullName>
    </alternativeName>
    <alternativeName>
        <fullName evidence="16">Nucleoside-triphosphate diphosphatase</fullName>
    </alternativeName>
    <alternativeName>
        <fullName evidence="15">Nucleoside-triphosphate pyrophosphatase</fullName>
    </alternativeName>
</protein>
<evidence type="ECO:0000256" key="1">
    <source>
        <dbReference type="ARBA" id="ARBA00001946"/>
    </source>
</evidence>
<dbReference type="GO" id="GO:0046872">
    <property type="term" value="F:metal ion binding"/>
    <property type="evidence" value="ECO:0007669"/>
    <property type="project" value="UniProtKB-KW"/>
</dbReference>
<dbReference type="GO" id="GO:0036220">
    <property type="term" value="F:ITP diphosphatase activity"/>
    <property type="evidence" value="ECO:0007669"/>
    <property type="project" value="UniProtKB-EC"/>
</dbReference>
<sequence length="205" mass="23172">MSELNTIVLATQNRNKREELQEALSEFTVKILSLNDFPFIGEIEEVGKTLLENSMIKAKTVHNLTQLPVIADDTGLEVEALNGAPGIYSARYAGEDVTYEDNVNKLLAEMENIPLENRKAQFRTVISFVDKDRELWTEGRIKGIIGESAKGKNGFGYDPVFFVPELEKTFSELSIGEKNRISHRGLAMKKFRILLREYISDQSIT</sequence>
<evidence type="ECO:0000256" key="10">
    <source>
        <dbReference type="ARBA" id="ARBA00052017"/>
    </source>
</evidence>
<keyword evidence="5" id="KW-0547">Nucleotide-binding</keyword>
<reference evidence="17" key="1">
    <citation type="submission" date="2018-05" db="EMBL/GenBank/DDBJ databases">
        <authorList>
            <person name="Lanie J.A."/>
            <person name="Ng W.-L."/>
            <person name="Kazmierczak K.M."/>
            <person name="Andrzejewski T.M."/>
            <person name="Davidsen T.M."/>
            <person name="Wayne K.J."/>
            <person name="Tettelin H."/>
            <person name="Glass J.I."/>
            <person name="Rusch D."/>
            <person name="Podicherti R."/>
            <person name="Tsui H.-C.T."/>
            <person name="Winkler M.E."/>
        </authorList>
    </citation>
    <scope>NUCLEOTIDE SEQUENCE</scope>
</reference>
<organism evidence="17">
    <name type="scientific">marine metagenome</name>
    <dbReference type="NCBI Taxonomy" id="408172"/>
    <lineage>
        <taxon>unclassified sequences</taxon>
        <taxon>metagenomes</taxon>
        <taxon>ecological metagenomes</taxon>
    </lineage>
</organism>
<evidence type="ECO:0000256" key="2">
    <source>
        <dbReference type="ARBA" id="ARBA00008023"/>
    </source>
</evidence>
<proteinExistence type="inferred from homology"/>
<dbReference type="GO" id="GO:0000166">
    <property type="term" value="F:nucleotide binding"/>
    <property type="evidence" value="ECO:0007669"/>
    <property type="project" value="UniProtKB-KW"/>
</dbReference>
<dbReference type="NCBIfam" id="TIGR00042">
    <property type="entry name" value="RdgB/HAM1 family non-canonical purine NTP pyrophosphatase"/>
    <property type="match status" value="1"/>
</dbReference>
<evidence type="ECO:0000256" key="16">
    <source>
        <dbReference type="ARBA" id="ARBA00083635"/>
    </source>
</evidence>
<evidence type="ECO:0000256" key="6">
    <source>
        <dbReference type="ARBA" id="ARBA00022801"/>
    </source>
</evidence>
<keyword evidence="7" id="KW-0460">Magnesium</keyword>
<dbReference type="EC" id="3.6.1.66" evidence="11"/>
<dbReference type="InterPro" id="IPR020922">
    <property type="entry name" value="dITP/XTP_pyrophosphatase"/>
</dbReference>
<comment type="catalytic activity">
    <reaction evidence="9">
        <text>dITP + H2O = dIMP + diphosphate + H(+)</text>
        <dbReference type="Rhea" id="RHEA:28342"/>
        <dbReference type="ChEBI" id="CHEBI:15377"/>
        <dbReference type="ChEBI" id="CHEBI:15378"/>
        <dbReference type="ChEBI" id="CHEBI:33019"/>
        <dbReference type="ChEBI" id="CHEBI:61194"/>
        <dbReference type="ChEBI" id="CHEBI:61382"/>
        <dbReference type="EC" id="3.6.1.66"/>
    </reaction>
</comment>
<evidence type="ECO:0000256" key="14">
    <source>
        <dbReference type="ARBA" id="ARBA00078805"/>
    </source>
</evidence>
<evidence type="ECO:0000256" key="12">
    <source>
        <dbReference type="ARBA" id="ARBA00071289"/>
    </source>
</evidence>
<keyword evidence="8" id="KW-0546">Nucleotide metabolism</keyword>